<comment type="pathway">
    <text evidence="4 19">Amino-acid biosynthesis; L-leucine biosynthesis; L-leucine from 3-methyl-2-oxobutanoate: step 3/4.</text>
</comment>
<reference evidence="21" key="2">
    <citation type="submission" date="2014-06" db="EMBL/GenBank/DDBJ databases">
        <title>The complete genome of Blastobotrys (Arxula) adeninivorans LS3 - a yeast of biotechnological interest.</title>
        <authorList>
            <person name="Kunze G."/>
            <person name="Gaillardin C."/>
            <person name="Czernicka M."/>
            <person name="Durrens P."/>
            <person name="Martin T."/>
            <person name="Boer E."/>
            <person name="Gabaldon T."/>
            <person name="Cruz J."/>
            <person name="Talla E."/>
            <person name="Marck C."/>
            <person name="Goffeau A."/>
            <person name="Barbe V."/>
            <person name="Baret P."/>
            <person name="Baronian K."/>
            <person name="Beier S."/>
            <person name="Bleykasten C."/>
            <person name="Bode R."/>
            <person name="Casaregola S."/>
            <person name="Despons L."/>
            <person name="Fairhead C."/>
            <person name="Giersberg M."/>
            <person name="Gierski P."/>
            <person name="Hahnel U."/>
            <person name="Hartmann A."/>
            <person name="Jankowska D."/>
            <person name="Jubin C."/>
            <person name="Jung P."/>
            <person name="Lafontaine I."/>
            <person name="Leh-Louis V."/>
            <person name="Lemaire M."/>
            <person name="Marcet-Houben M."/>
            <person name="Mascher M."/>
            <person name="Morel G."/>
            <person name="Richard G.-F."/>
            <person name="Riechen J."/>
            <person name="Sacerdot C."/>
            <person name="Sarkar A."/>
            <person name="Savel G."/>
            <person name="Schacherer J."/>
            <person name="Sherman D."/>
            <person name="Straub M.-L."/>
            <person name="Stein N."/>
            <person name="Thierry A."/>
            <person name="Trautwein-Schult A."/>
            <person name="Westhof E."/>
            <person name="Worch S."/>
            <person name="Dujon B."/>
            <person name="Souciet J.-L."/>
            <person name="Wincker P."/>
            <person name="Scholz U."/>
            <person name="Neuveglise N."/>
        </authorList>
    </citation>
    <scope>NUCLEOTIDE SEQUENCE</scope>
    <source>
        <strain evidence="21">LS3</strain>
    </source>
</reference>
<dbReference type="FunFam" id="3.40.718.10:FF:000006">
    <property type="entry name" value="3-isopropylmalate dehydrogenase"/>
    <property type="match status" value="1"/>
</dbReference>
<dbReference type="InterPro" id="IPR019818">
    <property type="entry name" value="IsoCit/isopropylmalate_DH_CS"/>
</dbReference>
<dbReference type="AlphaFoldDB" id="A0A060TBG0"/>
<accession>A0A060TBG0</accession>
<evidence type="ECO:0000256" key="4">
    <source>
        <dbReference type="ARBA" id="ARBA00004762"/>
    </source>
</evidence>
<dbReference type="SUPFAM" id="SSF53659">
    <property type="entry name" value="Isocitrate/Isopropylmalate dehydrogenase-like"/>
    <property type="match status" value="1"/>
</dbReference>
<name>A0A060TBG0_BLAAD</name>
<keyword evidence="9 19" id="KW-0432">Leucine biosynthesis</keyword>
<evidence type="ECO:0000256" key="7">
    <source>
        <dbReference type="ARBA" id="ARBA00013101"/>
    </source>
</evidence>
<evidence type="ECO:0000256" key="8">
    <source>
        <dbReference type="ARBA" id="ARBA00019276"/>
    </source>
</evidence>
<evidence type="ECO:0000256" key="3">
    <source>
        <dbReference type="ARBA" id="ARBA00004496"/>
    </source>
</evidence>
<evidence type="ECO:0000256" key="13">
    <source>
        <dbReference type="ARBA" id="ARBA00023002"/>
    </source>
</evidence>
<dbReference type="EMBL" id="HG937694">
    <property type="protein sequence ID" value="CDP38450.1"/>
    <property type="molecule type" value="Genomic_DNA"/>
</dbReference>
<evidence type="ECO:0000256" key="16">
    <source>
        <dbReference type="ARBA" id="ARBA00023304"/>
    </source>
</evidence>
<evidence type="ECO:0000256" key="6">
    <source>
        <dbReference type="ARBA" id="ARBA00011738"/>
    </source>
</evidence>
<keyword evidence="12" id="KW-0460">Magnesium</keyword>
<evidence type="ECO:0000256" key="12">
    <source>
        <dbReference type="ARBA" id="ARBA00022842"/>
    </source>
</evidence>
<dbReference type="EC" id="1.1.1.85" evidence="7 19"/>
<comment type="similarity">
    <text evidence="5 18">Belongs to the isocitrate and isopropylmalate dehydrogenases family.</text>
</comment>
<evidence type="ECO:0000256" key="19">
    <source>
        <dbReference type="RuleBase" id="RU004445"/>
    </source>
</evidence>
<protein>
    <recommendedName>
        <fullName evidence="8 19">3-isopropylmalate dehydrogenase</fullName>
        <ecNumber evidence="7 19">1.1.1.85</ecNumber>
    </recommendedName>
</protein>
<comment type="cofactor">
    <cofactor evidence="2">
        <name>Mn(2+)</name>
        <dbReference type="ChEBI" id="CHEBI:29035"/>
    </cofactor>
</comment>
<dbReference type="PANTHER" id="PTHR42979:SF1">
    <property type="entry name" value="3-ISOPROPYLMALATE DEHYDROGENASE"/>
    <property type="match status" value="1"/>
</dbReference>
<comment type="function">
    <text evidence="17 19">Catalyzes the oxidation of 3-carboxy-2-hydroxy-4-methylpentanoate (3-isopropylmalate) to 3-carboxy-4-methyl-2-oxopentanoate. The product decarboxylates to 4-methyl-2 oxopentanoate.</text>
</comment>
<evidence type="ECO:0000256" key="5">
    <source>
        <dbReference type="ARBA" id="ARBA00007769"/>
    </source>
</evidence>
<evidence type="ECO:0000313" key="21">
    <source>
        <dbReference type="EMBL" id="CDP38450.1"/>
    </source>
</evidence>
<evidence type="ECO:0000256" key="11">
    <source>
        <dbReference type="ARBA" id="ARBA00022723"/>
    </source>
</evidence>
<dbReference type="InterPro" id="IPR024084">
    <property type="entry name" value="IsoPropMal-DH-like_dom"/>
</dbReference>
<keyword evidence="11 19" id="KW-0479">Metal-binding</keyword>
<dbReference type="Gene3D" id="3.40.718.10">
    <property type="entry name" value="Isopropylmalate Dehydrogenase"/>
    <property type="match status" value="1"/>
</dbReference>
<proteinExistence type="inferred from homology"/>
<comment type="subunit">
    <text evidence="6 19">Homodimer.</text>
</comment>
<dbReference type="GO" id="GO:0003862">
    <property type="term" value="F:3-isopropylmalate dehydrogenase activity"/>
    <property type="evidence" value="ECO:0007669"/>
    <property type="project" value="UniProtKB-EC"/>
</dbReference>
<sequence>MHECGCSLLSIWDGALLLSGPFPSFNPLIGECSSTGSANQIGQLVPQRFHHMLSFPPPARKDTQNALSWGCPGPKPAFWVDSFKERHAQGTLHSQTLSKTMSKNIIILSGDHVGPEVTAEAIKVLEAITQARPNVKFNFDHKLIGGAAIDATGSPLPDETLEASKKADAVLLGAVGGPKWGTGAVRPEQGLLKIRKELNLYANLRPCNFMSEKLLDLSPLRSEIVKGTNFTVVRELVGGIYFGTRKEDEGNGEAWDTEKYTVEEVKRITRMAAFLALQSNPPLPVWSLDKANVLASSRLWRKTVTETIEKEFPQLTLNHQLIDSAAMILIQNPSKMNGVIVTSNMFGDIISDEASVIPGSLGLLPSASLSSLPDKNTAFGLYEPCHGSAPDLPPNKVNPIATILSAAMMLRLSLNLKEEADAVEKAVSKVIDNGIVTADLKGASSTTEVGDAVAAEVQKLLK</sequence>
<keyword evidence="15" id="KW-0464">Manganese</keyword>
<feature type="domain" description="Isopropylmalate dehydrogenase-like" evidence="20">
    <location>
        <begin position="104"/>
        <end position="453"/>
    </location>
</feature>
<gene>
    <name evidence="21" type="ORF">GNLVRS02_ARAD1D34936g</name>
</gene>
<evidence type="ECO:0000256" key="18">
    <source>
        <dbReference type="RuleBase" id="RU004443"/>
    </source>
</evidence>
<dbReference type="SMART" id="SM01329">
    <property type="entry name" value="Iso_dh"/>
    <property type="match status" value="1"/>
</dbReference>
<reference evidence="21" key="1">
    <citation type="submission" date="2014-02" db="EMBL/GenBank/DDBJ databases">
        <authorList>
            <person name="Genoscope - CEA"/>
        </authorList>
    </citation>
    <scope>NUCLEOTIDE SEQUENCE</scope>
    <source>
        <strain evidence="21">LS3</strain>
    </source>
</reference>
<evidence type="ECO:0000259" key="20">
    <source>
        <dbReference type="SMART" id="SM01329"/>
    </source>
</evidence>
<dbReference type="GO" id="GO:0009098">
    <property type="term" value="P:L-leucine biosynthetic process"/>
    <property type="evidence" value="ECO:0007669"/>
    <property type="project" value="UniProtKB-UniPathway"/>
</dbReference>
<organism evidence="21">
    <name type="scientific">Blastobotrys adeninivorans</name>
    <name type="common">Yeast</name>
    <name type="synonym">Arxula adeninivorans</name>
    <dbReference type="NCBI Taxonomy" id="409370"/>
    <lineage>
        <taxon>Eukaryota</taxon>
        <taxon>Fungi</taxon>
        <taxon>Dikarya</taxon>
        <taxon>Ascomycota</taxon>
        <taxon>Saccharomycotina</taxon>
        <taxon>Dipodascomycetes</taxon>
        <taxon>Dipodascales</taxon>
        <taxon>Trichomonascaceae</taxon>
        <taxon>Blastobotrys</taxon>
    </lineage>
</organism>
<dbReference type="GO" id="GO:0000287">
    <property type="term" value="F:magnesium ion binding"/>
    <property type="evidence" value="ECO:0007669"/>
    <property type="project" value="InterPro"/>
</dbReference>
<comment type="catalytic activity">
    <reaction evidence="1 19">
        <text>(2R,3S)-3-isopropylmalate + NAD(+) = 4-methyl-2-oxopentanoate + CO2 + NADH</text>
        <dbReference type="Rhea" id="RHEA:32271"/>
        <dbReference type="ChEBI" id="CHEBI:16526"/>
        <dbReference type="ChEBI" id="CHEBI:17865"/>
        <dbReference type="ChEBI" id="CHEBI:35121"/>
        <dbReference type="ChEBI" id="CHEBI:57540"/>
        <dbReference type="ChEBI" id="CHEBI:57945"/>
        <dbReference type="EC" id="1.1.1.85"/>
    </reaction>
</comment>
<dbReference type="Pfam" id="PF00180">
    <property type="entry name" value="Iso_dh"/>
    <property type="match status" value="1"/>
</dbReference>
<comment type="subcellular location">
    <subcellularLocation>
        <location evidence="3">Cytoplasm</location>
    </subcellularLocation>
</comment>
<dbReference type="InterPro" id="IPR004429">
    <property type="entry name" value="Isopropylmalate_DH"/>
</dbReference>
<keyword evidence="16 19" id="KW-0100">Branched-chain amino acid biosynthesis</keyword>
<evidence type="ECO:0000256" key="15">
    <source>
        <dbReference type="ARBA" id="ARBA00023211"/>
    </source>
</evidence>
<dbReference type="UniPathway" id="UPA00048">
    <property type="reaction ID" value="UER00072"/>
</dbReference>
<dbReference type="PhylomeDB" id="A0A060TBG0"/>
<keyword evidence="13 18" id="KW-0560">Oxidoreductase</keyword>
<evidence type="ECO:0000256" key="2">
    <source>
        <dbReference type="ARBA" id="ARBA00001936"/>
    </source>
</evidence>
<keyword evidence="14 19" id="KW-0520">NAD</keyword>
<dbReference type="PANTHER" id="PTHR42979">
    <property type="entry name" value="3-ISOPROPYLMALATE DEHYDROGENASE"/>
    <property type="match status" value="1"/>
</dbReference>
<evidence type="ECO:0000256" key="17">
    <source>
        <dbReference type="ARBA" id="ARBA00023577"/>
    </source>
</evidence>
<keyword evidence="10" id="KW-0028">Amino-acid biosynthesis</keyword>
<evidence type="ECO:0000256" key="10">
    <source>
        <dbReference type="ARBA" id="ARBA00022605"/>
    </source>
</evidence>
<dbReference type="PROSITE" id="PS00470">
    <property type="entry name" value="IDH_IMDH"/>
    <property type="match status" value="1"/>
</dbReference>
<evidence type="ECO:0000256" key="9">
    <source>
        <dbReference type="ARBA" id="ARBA00022430"/>
    </source>
</evidence>
<evidence type="ECO:0000256" key="1">
    <source>
        <dbReference type="ARBA" id="ARBA00000624"/>
    </source>
</evidence>
<dbReference type="GO" id="GO:0051287">
    <property type="term" value="F:NAD binding"/>
    <property type="evidence" value="ECO:0007669"/>
    <property type="project" value="InterPro"/>
</dbReference>
<dbReference type="NCBIfam" id="TIGR00169">
    <property type="entry name" value="leuB"/>
    <property type="match status" value="1"/>
</dbReference>
<comment type="cofactor">
    <cofactor evidence="19">
        <name>Mg(2+)</name>
        <dbReference type="ChEBI" id="CHEBI:18420"/>
    </cofactor>
    <cofactor evidence="19">
        <name>Mn(2+)</name>
        <dbReference type="ChEBI" id="CHEBI:29035"/>
    </cofactor>
    <text evidence="19">Binds 1 Mg(2+) or Mn(2+) ion per subunit.</text>
</comment>
<dbReference type="GO" id="GO:0005829">
    <property type="term" value="C:cytosol"/>
    <property type="evidence" value="ECO:0007669"/>
    <property type="project" value="TreeGrafter"/>
</dbReference>
<evidence type="ECO:0000256" key="14">
    <source>
        <dbReference type="ARBA" id="ARBA00023027"/>
    </source>
</evidence>